<evidence type="ECO:0000313" key="5">
    <source>
        <dbReference type="EMBL" id="ADE40344.1"/>
    </source>
</evidence>
<accession>D5BNF1</accession>
<evidence type="ECO:0000313" key="6">
    <source>
        <dbReference type="Proteomes" id="UP000007460"/>
    </source>
</evidence>
<proteinExistence type="inferred from homology"/>
<dbReference type="EMBL" id="CP001751">
    <property type="protein sequence ID" value="ADE40344.1"/>
    <property type="molecule type" value="Genomic_DNA"/>
</dbReference>
<dbReference type="GO" id="GO:0004729">
    <property type="term" value="F:oxygen-dependent protoporphyrinogen oxidase activity"/>
    <property type="evidence" value="ECO:0007669"/>
    <property type="project" value="UniProtKB-EC"/>
</dbReference>
<feature type="signal peptide" evidence="4">
    <location>
        <begin position="1"/>
        <end position="26"/>
    </location>
</feature>
<reference evidence="5 6" key="1">
    <citation type="journal article" date="2010" name="J. Bacteriol.">
        <title>Complete genome sequence of "Candidatus Puniceispirillum marinum" IMCC1322, a representative of the SAR116 clade in the Alphaproteobacteria.</title>
        <authorList>
            <person name="Oh H.M."/>
            <person name="Kwon K.K."/>
            <person name="Kang I."/>
            <person name="Kang S.G."/>
            <person name="Lee J.H."/>
            <person name="Kim S.J."/>
            <person name="Cho J.C."/>
        </authorList>
    </citation>
    <scope>NUCLEOTIDE SEQUENCE [LARGE SCALE GENOMIC DNA]</scope>
    <source>
        <strain evidence="5 6">IMCC1322</strain>
    </source>
</reference>
<dbReference type="Gene3D" id="3.40.190.10">
    <property type="entry name" value="Periplasmic binding protein-like II"/>
    <property type="match status" value="1"/>
</dbReference>
<dbReference type="Pfam" id="PF13379">
    <property type="entry name" value="NMT1_2"/>
    <property type="match status" value="1"/>
</dbReference>
<gene>
    <name evidence="5" type="ordered locus">SAR116_2101</name>
</gene>
<comment type="subcellular location">
    <subcellularLocation>
        <location evidence="1">Periplasm</location>
    </subcellularLocation>
</comment>
<dbReference type="RefSeq" id="WP_013046971.1">
    <property type="nucleotide sequence ID" value="NC_014010.1"/>
</dbReference>
<dbReference type="STRING" id="488538.SAR116_2101"/>
<dbReference type="eggNOG" id="COG0715">
    <property type="taxonomic scope" value="Bacteria"/>
</dbReference>
<dbReference type="Proteomes" id="UP000007460">
    <property type="component" value="Chromosome"/>
</dbReference>
<keyword evidence="5" id="KW-0560">Oxidoreductase</keyword>
<evidence type="ECO:0000256" key="2">
    <source>
        <dbReference type="ARBA" id="ARBA00010742"/>
    </source>
</evidence>
<dbReference type="PANTHER" id="PTHR30024">
    <property type="entry name" value="ALIPHATIC SULFONATES-BINDING PROTEIN-RELATED"/>
    <property type="match status" value="1"/>
</dbReference>
<protein>
    <submittedName>
        <fullName evidence="5">ABC-type nitrate/sulfonate/bicarbonate transport systems periplasmic component-like protein</fullName>
        <ecNumber evidence="5">1.3.3.4</ecNumber>
    </submittedName>
</protein>
<keyword evidence="6" id="KW-1185">Reference proteome</keyword>
<dbReference type="AlphaFoldDB" id="D5BNF1"/>
<comment type="similarity">
    <text evidence="2">Belongs to the bacterial solute-binding protein SsuA/TauA family.</text>
</comment>
<evidence type="ECO:0000256" key="4">
    <source>
        <dbReference type="SAM" id="SignalP"/>
    </source>
</evidence>
<name>D5BNF1_PUNMI</name>
<keyword evidence="3 4" id="KW-0732">Signal</keyword>
<dbReference type="SUPFAM" id="SSF53850">
    <property type="entry name" value="Periplasmic binding protein-like II"/>
    <property type="match status" value="1"/>
</dbReference>
<dbReference type="PANTHER" id="PTHR30024:SF47">
    <property type="entry name" value="TAURINE-BINDING PERIPLASMIC PROTEIN"/>
    <property type="match status" value="1"/>
</dbReference>
<feature type="chain" id="PRO_5003070018" evidence="4">
    <location>
        <begin position="27"/>
        <end position="368"/>
    </location>
</feature>
<dbReference type="KEGG" id="apb:SAR116_2101"/>
<sequence>MTFKLSKTLGAIAVGAMAMSPLTGMATVDFGNEGEAVDLVIGYQPYYTESWTGVVNNGMAFWKNHLPAGSTADFQVGLQGSVIVNAMAGEKQHIGYMGDMPAIASTFKVIPERGGTDIRIVAALGTSMQQCNIFLVRNDAPDFANGRDAVKWMDGKITSAPHGACTDRFAQLAFAESGIKPSKYLNQNIEVITTNFRAGKLDAAAIWEPTATKMVESGIARRGASGIDFGALDGAFMVMLNDLIEQRPDAVTGWLNAELDAQIFVADPANADAVATMAEAQTEQIDKSILKASLYDSPIAGSNKLTLDFVISDRARNLMADATAFLYSLKKKPAATPTIRSGGVMPQFAEDVLRARGMTSPVGVINAK</sequence>
<evidence type="ECO:0000256" key="1">
    <source>
        <dbReference type="ARBA" id="ARBA00004418"/>
    </source>
</evidence>
<dbReference type="HOGENOM" id="CLU_752003_0_0_5"/>
<dbReference type="EC" id="1.3.3.4" evidence="5"/>
<organism evidence="5 6">
    <name type="scientific">Puniceispirillum marinum (strain IMCC1322)</name>
    <dbReference type="NCBI Taxonomy" id="488538"/>
    <lineage>
        <taxon>Bacteria</taxon>
        <taxon>Pseudomonadati</taxon>
        <taxon>Pseudomonadota</taxon>
        <taxon>Alphaproteobacteria</taxon>
        <taxon>Candidatus Puniceispirillales</taxon>
        <taxon>Candidatus Puniceispirillaceae</taxon>
        <taxon>Candidatus Puniceispirillum</taxon>
    </lineage>
</organism>
<dbReference type="GO" id="GO:0042597">
    <property type="term" value="C:periplasmic space"/>
    <property type="evidence" value="ECO:0007669"/>
    <property type="project" value="UniProtKB-SubCell"/>
</dbReference>
<evidence type="ECO:0000256" key="3">
    <source>
        <dbReference type="ARBA" id="ARBA00022729"/>
    </source>
</evidence>
<dbReference type="OrthoDB" id="286202at2"/>